<dbReference type="Proteomes" id="UP000001876">
    <property type="component" value="Unassembled WGS sequence"/>
</dbReference>
<gene>
    <name evidence="2" type="ORF">MICPUCDRAFT_52894</name>
</gene>
<dbReference type="OMA" id="FVHQMAT"/>
<dbReference type="RefSeq" id="XP_003063148.1">
    <property type="nucleotide sequence ID" value="XM_003063102.1"/>
</dbReference>
<proteinExistence type="predicted"/>
<dbReference type="CDD" id="cd19368">
    <property type="entry name" value="TenA_C_AtTH2-like"/>
    <property type="match status" value="1"/>
</dbReference>
<dbReference type="STRING" id="564608.C1N5C7"/>
<evidence type="ECO:0000313" key="3">
    <source>
        <dbReference type="Proteomes" id="UP000001876"/>
    </source>
</evidence>
<evidence type="ECO:0000259" key="1">
    <source>
        <dbReference type="Pfam" id="PF03070"/>
    </source>
</evidence>
<accession>C1N5C7</accession>
<dbReference type="Gene3D" id="1.20.910.10">
    <property type="entry name" value="Heme oxygenase-like"/>
    <property type="match status" value="1"/>
</dbReference>
<dbReference type="PANTHER" id="PTHR43198:SF2">
    <property type="entry name" value="SI:CH1073-67J19.1-RELATED"/>
    <property type="match status" value="1"/>
</dbReference>
<keyword evidence="3" id="KW-1185">Reference proteome</keyword>
<organism evidence="3">
    <name type="scientific">Micromonas pusilla (strain CCMP1545)</name>
    <name type="common">Picoplanktonic green alga</name>
    <dbReference type="NCBI Taxonomy" id="564608"/>
    <lineage>
        <taxon>Eukaryota</taxon>
        <taxon>Viridiplantae</taxon>
        <taxon>Chlorophyta</taxon>
        <taxon>Mamiellophyceae</taxon>
        <taxon>Mamiellales</taxon>
        <taxon>Mamiellaceae</taxon>
        <taxon>Micromonas</taxon>
    </lineage>
</organism>
<dbReference type="InterPro" id="IPR050967">
    <property type="entry name" value="Thiamine_Salvage_TenA"/>
</dbReference>
<evidence type="ECO:0000313" key="2">
    <source>
        <dbReference type="EMBL" id="EEH53087.1"/>
    </source>
</evidence>
<dbReference type="eggNOG" id="ENOG502QQU0">
    <property type="taxonomic scope" value="Eukaryota"/>
</dbReference>
<dbReference type="InterPro" id="IPR004305">
    <property type="entry name" value="Thiaminase-2/PQQC"/>
</dbReference>
<dbReference type="AlphaFoldDB" id="C1N5C7"/>
<feature type="domain" description="Thiaminase-2/PQQC" evidence="1">
    <location>
        <begin position="32"/>
        <end position="188"/>
    </location>
</feature>
<dbReference type="EMBL" id="GG663747">
    <property type="protein sequence ID" value="EEH53087.1"/>
    <property type="molecule type" value="Genomic_DNA"/>
</dbReference>
<reference evidence="2 3" key="1">
    <citation type="journal article" date="2009" name="Science">
        <title>Green evolution and dynamic adaptations revealed by genomes of the marine picoeukaryotes Micromonas.</title>
        <authorList>
            <person name="Worden A.Z."/>
            <person name="Lee J.H."/>
            <person name="Mock T."/>
            <person name="Rouze P."/>
            <person name="Simmons M.P."/>
            <person name="Aerts A.L."/>
            <person name="Allen A.E."/>
            <person name="Cuvelier M.L."/>
            <person name="Derelle E."/>
            <person name="Everett M.V."/>
            <person name="Foulon E."/>
            <person name="Grimwood J."/>
            <person name="Gundlach H."/>
            <person name="Henrissat B."/>
            <person name="Napoli C."/>
            <person name="McDonald S.M."/>
            <person name="Parker M.S."/>
            <person name="Rombauts S."/>
            <person name="Salamov A."/>
            <person name="Von Dassow P."/>
            <person name="Badger J.H."/>
            <person name="Coutinho P.M."/>
            <person name="Demir E."/>
            <person name="Dubchak I."/>
            <person name="Gentemann C."/>
            <person name="Eikrem W."/>
            <person name="Gready J.E."/>
            <person name="John U."/>
            <person name="Lanier W."/>
            <person name="Lindquist E.A."/>
            <person name="Lucas S."/>
            <person name="Mayer K.F."/>
            <person name="Moreau H."/>
            <person name="Not F."/>
            <person name="Otillar R."/>
            <person name="Panaud O."/>
            <person name="Pangilinan J."/>
            <person name="Paulsen I."/>
            <person name="Piegu B."/>
            <person name="Poliakov A."/>
            <person name="Robbens S."/>
            <person name="Schmutz J."/>
            <person name="Toulza E."/>
            <person name="Wyss T."/>
            <person name="Zelensky A."/>
            <person name="Zhou K."/>
            <person name="Armbrust E.V."/>
            <person name="Bhattacharya D."/>
            <person name="Goodenough U.W."/>
            <person name="Van de Peer Y."/>
            <person name="Grigoriev I.V."/>
        </authorList>
    </citation>
    <scope>NUCLEOTIDE SEQUENCE [LARGE SCALE GENOMIC DNA]</scope>
    <source>
        <strain evidence="2 3">CCMP1545</strain>
    </source>
</reference>
<dbReference type="GeneID" id="9688385"/>
<dbReference type="Pfam" id="PF03070">
    <property type="entry name" value="TENA_THI-4"/>
    <property type="match status" value="1"/>
</dbReference>
<name>C1N5C7_MICPC</name>
<dbReference type="PANTHER" id="PTHR43198">
    <property type="entry name" value="BIFUNCTIONAL TH2 PROTEIN"/>
    <property type="match status" value="1"/>
</dbReference>
<dbReference type="GO" id="GO:0005829">
    <property type="term" value="C:cytosol"/>
    <property type="evidence" value="ECO:0007669"/>
    <property type="project" value="TreeGrafter"/>
</dbReference>
<sequence>MAPSETPPTAARRLFDHPSVRANYADMTAASSFVSQMANGTLPRAKYVAFLSQDRYFLFHFNRAYASALARAPGIEQQRTFHALIGGVLDELKLHEDACARWGVDDGALETIHPASRAYVDFLTALQSPDVPMDELVAGMTPCMRLYAALGRDYLDRGLVAEGCAYREWFDAYGGDEMGALAASLEALLPEDIVAGGGVEANYMRAMELERDFFAAHA</sequence>
<dbReference type="SUPFAM" id="SSF48613">
    <property type="entry name" value="Heme oxygenase-like"/>
    <property type="match status" value="1"/>
</dbReference>
<dbReference type="OrthoDB" id="10028886at2759"/>
<dbReference type="InterPro" id="IPR016084">
    <property type="entry name" value="Haem_Oase-like_multi-hlx"/>
</dbReference>
<dbReference type="KEGG" id="mpp:MICPUCDRAFT_52894"/>
<protein>
    <submittedName>
        <fullName evidence="2">Predicted protein</fullName>
    </submittedName>
</protein>
<dbReference type="GO" id="GO:0006772">
    <property type="term" value="P:thiamine metabolic process"/>
    <property type="evidence" value="ECO:0007669"/>
    <property type="project" value="UniProtKB-ARBA"/>
</dbReference>